<evidence type="ECO:0000256" key="9">
    <source>
        <dbReference type="SAM" id="MobiDB-lite"/>
    </source>
</evidence>
<dbReference type="Pfam" id="PF10633">
    <property type="entry name" value="NPCBM_assoc"/>
    <property type="match status" value="1"/>
</dbReference>
<sequence length="668" mass="70103">MRTVVTALALALALAVPAAAAPPSQGAPPPGVPPSRTASAPTGSELAQTPPLGWNSWNTFGCDINEKLIRDTADAIVASGMAAAGYEYVNIDDCWAEKERDPVTGTYVAHHERFPSGIKALADYVHAKGLKLGIYTSAGTETCARTMPGSLGHEDLDAQTFADWGVDYLKYDNCNNQGVPAQERYKAMGDALAKTGRPIVYSICEWGENDPWLWGDSVGGDLWRTTGDITDSWSSVMSLLDQQVGLEAYSGPSAWNDPDMLEVGNPGLTQGESRAHMSLWALLNAPLIAGNDVRSMPAWARNQLTDPDVLAVNQDWSGRQGAKLRDDGDSEVWTKRMSDGSVAVVLLNRASAPATIGTTATELGLPRAATGYRVRDLWTDTTAASGGRVRAQVPGHGAVMLRVSAGGTAGLPPMVAVDVTPAQPYVGGSEANTVTVTVHNDGTTAVTRARLALTAPVDWTATATGPTQLGSIAPGRTGTATWRLTADGPDLGPVDLTASASWIWRDRVFAGTAAGRFTVASPAPAGTSYLSDLPWLYAENGWGPVERDRSNGETAAGDGRPLTIAGTVHEKGLGSHAPSRIGYFLDSRCSRFTVTVGIDDEVGNQGRVRFEVWGDGVGLATAEATGAGAGVPLDVAVDGVDVVELRTDPVDGQNYDHADWATPVITCA</sequence>
<feature type="region of interest" description="Disordered" evidence="9">
    <location>
        <begin position="20"/>
        <end position="52"/>
    </location>
</feature>
<reference evidence="12 13" key="1">
    <citation type="submission" date="2017-01" db="EMBL/GenBank/DDBJ databases">
        <authorList>
            <person name="Mah S.A."/>
            <person name="Swanson W.J."/>
            <person name="Moy G.W."/>
            <person name="Vacquier V.D."/>
        </authorList>
    </citation>
    <scope>NUCLEOTIDE SEQUENCE [LARGE SCALE GENOMIC DNA]</scope>
    <source>
        <strain evidence="12 13">DSM 45758</strain>
    </source>
</reference>
<protein>
    <recommendedName>
        <fullName evidence="3 8">Alpha-galactosidase</fullName>
        <ecNumber evidence="3 8">3.2.1.22</ecNumber>
    </recommendedName>
    <alternativeName>
        <fullName evidence="8">Melibiase</fullName>
    </alternativeName>
</protein>
<evidence type="ECO:0000256" key="4">
    <source>
        <dbReference type="ARBA" id="ARBA00022729"/>
    </source>
</evidence>
<dbReference type="AlphaFoldDB" id="A0A1N6ZQS5"/>
<dbReference type="PANTHER" id="PTHR11452:SF75">
    <property type="entry name" value="ALPHA-GALACTOSIDASE MEL1"/>
    <property type="match status" value="1"/>
</dbReference>
<gene>
    <name evidence="12" type="ORF">SAMN05444858_10862</name>
</gene>
<dbReference type="InterPro" id="IPR008979">
    <property type="entry name" value="Galactose-bd-like_sf"/>
</dbReference>
<accession>A0A1N6ZQS5</accession>
<dbReference type="RefSeq" id="WP_076470910.1">
    <property type="nucleotide sequence ID" value="NZ_FTNF01000008.1"/>
</dbReference>
<keyword evidence="13" id="KW-1185">Reference proteome</keyword>
<evidence type="ECO:0000259" key="11">
    <source>
        <dbReference type="SMART" id="SM00776"/>
    </source>
</evidence>
<comment type="catalytic activity">
    <reaction evidence="1 8">
        <text>Hydrolysis of terminal, non-reducing alpha-D-galactose residues in alpha-D-galactosides, including galactose oligosaccharides, galactomannans and galactolipids.</text>
        <dbReference type="EC" id="3.2.1.22"/>
    </reaction>
</comment>
<dbReference type="Proteomes" id="UP000186004">
    <property type="component" value="Unassembled WGS sequence"/>
</dbReference>
<dbReference type="CDD" id="cd14792">
    <property type="entry name" value="GH27"/>
    <property type="match status" value="1"/>
</dbReference>
<dbReference type="InterPro" id="IPR002241">
    <property type="entry name" value="Glyco_hydro_27"/>
</dbReference>
<evidence type="ECO:0000256" key="5">
    <source>
        <dbReference type="ARBA" id="ARBA00022801"/>
    </source>
</evidence>
<name>A0A1N6ZQS5_9ACTN</name>
<feature type="compositionally biased region" description="Polar residues" evidence="9">
    <location>
        <begin position="36"/>
        <end position="47"/>
    </location>
</feature>
<organism evidence="12 13">
    <name type="scientific">Micromonospora avicenniae</name>
    <dbReference type="NCBI Taxonomy" id="1198245"/>
    <lineage>
        <taxon>Bacteria</taxon>
        <taxon>Bacillati</taxon>
        <taxon>Actinomycetota</taxon>
        <taxon>Actinomycetes</taxon>
        <taxon>Micromonosporales</taxon>
        <taxon>Micromonosporaceae</taxon>
        <taxon>Micromonospora</taxon>
    </lineage>
</organism>
<proteinExistence type="inferred from homology"/>
<dbReference type="SUPFAM" id="SSF51011">
    <property type="entry name" value="Glycosyl hydrolase domain"/>
    <property type="match status" value="1"/>
</dbReference>
<dbReference type="PROSITE" id="PS00512">
    <property type="entry name" value="ALPHA_GALACTOSIDASE"/>
    <property type="match status" value="1"/>
</dbReference>
<keyword evidence="4 10" id="KW-0732">Signal</keyword>
<feature type="chain" id="PRO_5012116802" description="Alpha-galactosidase" evidence="10">
    <location>
        <begin position="21"/>
        <end position="668"/>
    </location>
</feature>
<evidence type="ECO:0000256" key="1">
    <source>
        <dbReference type="ARBA" id="ARBA00001255"/>
    </source>
</evidence>
<dbReference type="InterPro" id="IPR038637">
    <property type="entry name" value="NPCBM_sf"/>
</dbReference>
<dbReference type="InterPro" id="IPR013785">
    <property type="entry name" value="Aldolase_TIM"/>
</dbReference>
<dbReference type="InterPro" id="IPR041233">
    <property type="entry name" value="Melibiase_C"/>
</dbReference>
<dbReference type="GO" id="GO:0004557">
    <property type="term" value="F:alpha-galactosidase activity"/>
    <property type="evidence" value="ECO:0007669"/>
    <property type="project" value="UniProtKB-EC"/>
</dbReference>
<dbReference type="SUPFAM" id="SSF49785">
    <property type="entry name" value="Galactose-binding domain-like"/>
    <property type="match status" value="1"/>
</dbReference>
<keyword evidence="7 8" id="KW-0326">Glycosidase</keyword>
<dbReference type="Pfam" id="PF08305">
    <property type="entry name" value="NPCBM"/>
    <property type="match status" value="1"/>
</dbReference>
<dbReference type="GO" id="GO:0016052">
    <property type="term" value="P:carbohydrate catabolic process"/>
    <property type="evidence" value="ECO:0007669"/>
    <property type="project" value="UniProtKB-ARBA"/>
</dbReference>
<evidence type="ECO:0000256" key="10">
    <source>
        <dbReference type="SAM" id="SignalP"/>
    </source>
</evidence>
<evidence type="ECO:0000256" key="3">
    <source>
        <dbReference type="ARBA" id="ARBA00012755"/>
    </source>
</evidence>
<dbReference type="FunFam" id="3.20.20.70:FF:000202">
    <property type="entry name" value="Alpha-galactosidase"/>
    <property type="match status" value="1"/>
</dbReference>
<evidence type="ECO:0000256" key="7">
    <source>
        <dbReference type="ARBA" id="ARBA00023295"/>
    </source>
</evidence>
<dbReference type="SMART" id="SM00776">
    <property type="entry name" value="NPCBM"/>
    <property type="match status" value="1"/>
</dbReference>
<dbReference type="Gene3D" id="2.60.120.1060">
    <property type="entry name" value="NPCBM/NEW2 domain"/>
    <property type="match status" value="1"/>
</dbReference>
<dbReference type="EC" id="3.2.1.22" evidence="3 8"/>
<dbReference type="InterPro" id="IPR013780">
    <property type="entry name" value="Glyco_hydro_b"/>
</dbReference>
<feature type="signal peptide" evidence="10">
    <location>
        <begin position="1"/>
        <end position="20"/>
    </location>
</feature>
<dbReference type="InterPro" id="IPR013222">
    <property type="entry name" value="Glyco_hyd_98_carb-bd"/>
</dbReference>
<dbReference type="Gene3D" id="3.20.20.70">
    <property type="entry name" value="Aldolase class I"/>
    <property type="match status" value="1"/>
</dbReference>
<evidence type="ECO:0000313" key="13">
    <source>
        <dbReference type="Proteomes" id="UP000186004"/>
    </source>
</evidence>
<evidence type="ECO:0000256" key="2">
    <source>
        <dbReference type="ARBA" id="ARBA00009743"/>
    </source>
</evidence>
<keyword evidence="6 8" id="KW-1015">Disulfide bond</keyword>
<dbReference type="InterPro" id="IPR017853">
    <property type="entry name" value="GH"/>
</dbReference>
<dbReference type="InterPro" id="IPR000111">
    <property type="entry name" value="Glyco_hydro_27/36_CS"/>
</dbReference>
<feature type="domain" description="Glycosyl hydrolase family 98 putative carbohydrate-binding module" evidence="11">
    <location>
        <begin position="524"/>
        <end position="667"/>
    </location>
</feature>
<dbReference type="PRINTS" id="PR00740">
    <property type="entry name" value="GLHYDRLASE27"/>
</dbReference>
<dbReference type="Gene3D" id="2.60.40.1180">
    <property type="entry name" value="Golgi alpha-mannosidase II"/>
    <property type="match status" value="1"/>
</dbReference>
<dbReference type="SUPFAM" id="SSF51445">
    <property type="entry name" value="(Trans)glycosidases"/>
    <property type="match status" value="1"/>
</dbReference>
<dbReference type="PANTHER" id="PTHR11452">
    <property type="entry name" value="ALPHA-GALACTOSIDASE/ALPHA-N-ACETYLGALACTOSAMINIDASE"/>
    <property type="match status" value="1"/>
</dbReference>
<keyword evidence="5 8" id="KW-0378">Hydrolase</keyword>
<dbReference type="OrthoDB" id="9807519at2"/>
<dbReference type="Gene3D" id="2.60.40.10">
    <property type="entry name" value="Immunoglobulins"/>
    <property type="match status" value="1"/>
</dbReference>
<dbReference type="EMBL" id="FTNF01000008">
    <property type="protein sequence ID" value="SIR29188.1"/>
    <property type="molecule type" value="Genomic_DNA"/>
</dbReference>
<evidence type="ECO:0000256" key="8">
    <source>
        <dbReference type="RuleBase" id="RU361168"/>
    </source>
</evidence>
<evidence type="ECO:0000313" key="12">
    <source>
        <dbReference type="EMBL" id="SIR29188.1"/>
    </source>
</evidence>
<dbReference type="Pfam" id="PF17801">
    <property type="entry name" value="Melibiase_C"/>
    <property type="match status" value="1"/>
</dbReference>
<comment type="similarity">
    <text evidence="2 8">Belongs to the glycosyl hydrolase 27 family.</text>
</comment>
<dbReference type="STRING" id="1198245.SAMN05444858_10862"/>
<evidence type="ECO:0000256" key="6">
    <source>
        <dbReference type="ARBA" id="ARBA00023157"/>
    </source>
</evidence>
<dbReference type="InterPro" id="IPR013783">
    <property type="entry name" value="Ig-like_fold"/>
</dbReference>
<dbReference type="InterPro" id="IPR018905">
    <property type="entry name" value="A-galactase_NEW3"/>
</dbReference>
<dbReference type="Pfam" id="PF16499">
    <property type="entry name" value="Melibiase_2"/>
    <property type="match status" value="1"/>
</dbReference>